<dbReference type="EMBL" id="OZ037952">
    <property type="protein sequence ID" value="CAL1716306.1"/>
    <property type="molecule type" value="Genomic_DNA"/>
</dbReference>
<dbReference type="PRINTS" id="PR00153">
    <property type="entry name" value="CSAPPISMRASE"/>
</dbReference>
<gene>
    <name evidence="6" type="ORF">GFSPODELE1_LOCUS10700</name>
</gene>
<evidence type="ECO:0000313" key="7">
    <source>
        <dbReference type="Proteomes" id="UP001497453"/>
    </source>
</evidence>
<feature type="transmembrane region" description="Helical" evidence="4">
    <location>
        <begin position="129"/>
        <end position="152"/>
    </location>
</feature>
<dbReference type="PANTHER" id="PTHR45625">
    <property type="entry name" value="PEPTIDYL-PROLYL CIS-TRANS ISOMERASE-RELATED"/>
    <property type="match status" value="1"/>
</dbReference>
<comment type="similarity">
    <text evidence="2">Belongs to the cyclophilin-type PPIase family. PPIL3 subfamily.</text>
</comment>
<evidence type="ECO:0000256" key="1">
    <source>
        <dbReference type="ARBA" id="ARBA00000971"/>
    </source>
</evidence>
<dbReference type="Proteomes" id="UP001497453">
    <property type="component" value="Chromosome 9"/>
</dbReference>
<protein>
    <recommendedName>
        <fullName evidence="3">Peptidyl-prolyl cis-trans isomerase</fullName>
        <shortName evidence="3">PPIase</shortName>
        <ecNumber evidence="3">5.2.1.8</ecNumber>
    </recommendedName>
</protein>
<evidence type="ECO:0000259" key="5">
    <source>
        <dbReference type="PROSITE" id="PS50072"/>
    </source>
</evidence>
<organism evidence="6 7">
    <name type="scientific">Somion occarium</name>
    <dbReference type="NCBI Taxonomy" id="3059160"/>
    <lineage>
        <taxon>Eukaryota</taxon>
        <taxon>Fungi</taxon>
        <taxon>Dikarya</taxon>
        <taxon>Basidiomycota</taxon>
        <taxon>Agaricomycotina</taxon>
        <taxon>Agaricomycetes</taxon>
        <taxon>Polyporales</taxon>
        <taxon>Cerrenaceae</taxon>
        <taxon>Somion</taxon>
    </lineage>
</organism>
<comment type="function">
    <text evidence="3">PPIases accelerate the folding of proteins. It catalyzes the cis-trans isomerization of proline imidic peptide bonds in oligopeptides.</text>
</comment>
<evidence type="ECO:0000256" key="3">
    <source>
        <dbReference type="RuleBase" id="RU363019"/>
    </source>
</evidence>
<keyword evidence="4" id="KW-0812">Transmembrane</keyword>
<dbReference type="PANTHER" id="PTHR45625:SF2">
    <property type="entry name" value="PEPTIDYL-PROLYL CIS-TRANS ISOMERASE-LIKE 3"/>
    <property type="match status" value="1"/>
</dbReference>
<evidence type="ECO:0000256" key="4">
    <source>
        <dbReference type="SAM" id="Phobius"/>
    </source>
</evidence>
<dbReference type="Gene3D" id="2.40.100.10">
    <property type="entry name" value="Cyclophilin-like"/>
    <property type="match status" value="1"/>
</dbReference>
<keyword evidence="4" id="KW-1133">Transmembrane helix</keyword>
<comment type="catalytic activity">
    <reaction evidence="1 3">
        <text>[protein]-peptidylproline (omega=180) = [protein]-peptidylproline (omega=0)</text>
        <dbReference type="Rhea" id="RHEA:16237"/>
        <dbReference type="Rhea" id="RHEA-COMP:10747"/>
        <dbReference type="Rhea" id="RHEA-COMP:10748"/>
        <dbReference type="ChEBI" id="CHEBI:83833"/>
        <dbReference type="ChEBI" id="CHEBI:83834"/>
        <dbReference type="EC" id="5.2.1.8"/>
    </reaction>
</comment>
<evidence type="ECO:0000256" key="2">
    <source>
        <dbReference type="ARBA" id="ARBA00038286"/>
    </source>
</evidence>
<sequence>MIQTGDPSETGKGGQSIWGKPFADEIRSTLKFNNRGIVAMANSGPDTNKSQFFITYAKQPHLDGKYTIFGKVIDGADSTLDTMERTPVDSKNKPLNEIRLTHVRLSLVSCSLLIYFFHISSFRVRIRCIYLYSVGLELPFIQIQSLMLSWLHVDRLDIGRLSAASLIASGYLIATINRHVYSRDVKYSNVPTLYD</sequence>
<dbReference type="InterPro" id="IPR002130">
    <property type="entry name" value="Cyclophilin-type_PPIase_dom"/>
</dbReference>
<dbReference type="SUPFAM" id="SSF50891">
    <property type="entry name" value="Cyclophilin-like"/>
    <property type="match status" value="1"/>
</dbReference>
<keyword evidence="7" id="KW-1185">Reference proteome</keyword>
<reference evidence="7" key="1">
    <citation type="submission" date="2024-04" db="EMBL/GenBank/DDBJ databases">
        <authorList>
            <person name="Shaw F."/>
            <person name="Minotto A."/>
        </authorList>
    </citation>
    <scope>NUCLEOTIDE SEQUENCE [LARGE SCALE GENOMIC DNA]</scope>
</reference>
<feature type="domain" description="PPIase cyclophilin-type" evidence="5">
    <location>
        <begin position="1"/>
        <end position="105"/>
    </location>
</feature>
<name>A0ABP1E8E2_9APHY</name>
<dbReference type="EC" id="5.2.1.8" evidence="3"/>
<dbReference type="PROSITE" id="PS50072">
    <property type="entry name" value="CSA_PPIASE_2"/>
    <property type="match status" value="1"/>
</dbReference>
<dbReference type="Pfam" id="PF00160">
    <property type="entry name" value="Pro_isomerase"/>
    <property type="match status" value="1"/>
</dbReference>
<keyword evidence="3" id="KW-0413">Isomerase</keyword>
<accession>A0ABP1E8E2</accession>
<proteinExistence type="inferred from homology"/>
<keyword evidence="3" id="KW-0697">Rotamase</keyword>
<dbReference type="InterPro" id="IPR044666">
    <property type="entry name" value="Cyclophilin_A-like"/>
</dbReference>
<keyword evidence="4" id="KW-0472">Membrane</keyword>
<dbReference type="InterPro" id="IPR029000">
    <property type="entry name" value="Cyclophilin-like_dom_sf"/>
</dbReference>
<feature type="transmembrane region" description="Helical" evidence="4">
    <location>
        <begin position="98"/>
        <end position="117"/>
    </location>
</feature>
<feature type="transmembrane region" description="Helical" evidence="4">
    <location>
        <begin position="158"/>
        <end position="176"/>
    </location>
</feature>
<evidence type="ECO:0000313" key="6">
    <source>
        <dbReference type="EMBL" id="CAL1716306.1"/>
    </source>
</evidence>